<evidence type="ECO:0000256" key="1">
    <source>
        <dbReference type="SAM" id="MobiDB-lite"/>
    </source>
</evidence>
<gene>
    <name evidence="2" type="ORF">KC19_VG318100</name>
</gene>
<reference evidence="2" key="1">
    <citation type="submission" date="2020-06" db="EMBL/GenBank/DDBJ databases">
        <title>WGS assembly of Ceratodon purpureus strain R40.</title>
        <authorList>
            <person name="Carey S.B."/>
            <person name="Jenkins J."/>
            <person name="Shu S."/>
            <person name="Lovell J.T."/>
            <person name="Sreedasyam A."/>
            <person name="Maumus F."/>
            <person name="Tiley G.P."/>
            <person name="Fernandez-Pozo N."/>
            <person name="Barry K."/>
            <person name="Chen C."/>
            <person name="Wang M."/>
            <person name="Lipzen A."/>
            <person name="Daum C."/>
            <person name="Saski C.A."/>
            <person name="Payton A.C."/>
            <person name="Mcbreen J.C."/>
            <person name="Conrad R.E."/>
            <person name="Kollar L.M."/>
            <person name="Olsson S."/>
            <person name="Huttunen S."/>
            <person name="Landis J.B."/>
            <person name="Wickett N.J."/>
            <person name="Johnson M.G."/>
            <person name="Rensing S.A."/>
            <person name="Grimwood J."/>
            <person name="Schmutz J."/>
            <person name="Mcdaniel S.F."/>
        </authorList>
    </citation>
    <scope>NUCLEOTIDE SEQUENCE</scope>
    <source>
        <strain evidence="2">R40</strain>
    </source>
</reference>
<dbReference type="EMBL" id="CM026426">
    <property type="protein sequence ID" value="KAG0575097.1"/>
    <property type="molecule type" value="Genomic_DNA"/>
</dbReference>
<feature type="region of interest" description="Disordered" evidence="1">
    <location>
        <begin position="43"/>
        <end position="66"/>
    </location>
</feature>
<name>A0A8T0HWD3_CERPU</name>
<proteinExistence type="predicted"/>
<protein>
    <submittedName>
        <fullName evidence="2">Uncharacterized protein</fullName>
    </submittedName>
</protein>
<comment type="caution">
    <text evidence="2">The sequence shown here is derived from an EMBL/GenBank/DDBJ whole genome shotgun (WGS) entry which is preliminary data.</text>
</comment>
<feature type="region of interest" description="Disordered" evidence="1">
    <location>
        <begin position="110"/>
        <end position="131"/>
    </location>
</feature>
<evidence type="ECO:0000313" key="2">
    <source>
        <dbReference type="EMBL" id="KAG0575097.1"/>
    </source>
</evidence>
<evidence type="ECO:0000313" key="3">
    <source>
        <dbReference type="Proteomes" id="UP000822688"/>
    </source>
</evidence>
<sequence length="131" mass="13656">MPSCCRSSLPRSSHLHPAASATATSLLAQQLPLLMFAAAVAHTSTPLPPSQPRSPQVDPTPRSSTELFRAQLPPAPSAAAQMITVYKMRLSPPLPAPHDVASALANAHGPLCTHKSSQSPPYPQILTAPSA</sequence>
<organism evidence="2 3">
    <name type="scientific">Ceratodon purpureus</name>
    <name type="common">Fire moss</name>
    <name type="synonym">Dicranum purpureum</name>
    <dbReference type="NCBI Taxonomy" id="3225"/>
    <lineage>
        <taxon>Eukaryota</taxon>
        <taxon>Viridiplantae</taxon>
        <taxon>Streptophyta</taxon>
        <taxon>Embryophyta</taxon>
        <taxon>Bryophyta</taxon>
        <taxon>Bryophytina</taxon>
        <taxon>Bryopsida</taxon>
        <taxon>Dicranidae</taxon>
        <taxon>Pseudoditrichales</taxon>
        <taxon>Ditrichaceae</taxon>
        <taxon>Ceratodon</taxon>
    </lineage>
</organism>
<dbReference type="Proteomes" id="UP000822688">
    <property type="component" value="Chromosome V"/>
</dbReference>
<dbReference type="AlphaFoldDB" id="A0A8T0HWD3"/>
<keyword evidence="3" id="KW-1185">Reference proteome</keyword>
<accession>A0A8T0HWD3</accession>